<dbReference type="AlphaFoldDB" id="F4S8S8"/>
<evidence type="ECO:0000313" key="3">
    <source>
        <dbReference type="Proteomes" id="UP000001072"/>
    </source>
</evidence>
<sequence>MPLDQSHSPSNQPKLTHLTRDRSSSLPQSNSPPRHNVFNPNVTYPHLRNVSLPYNNLPRYPPTEGSIPLEQAHLKRKNKLPSLPLNRKASLGKSSGIGKEYIPSSSSGLSRNNAAIDIPDARPPLAASLPSSSTPHPSRTLNYSRRKFPTIGQRPPQVEPLKIVKRRAGHALADQPSESTSSPSSSASFPNQIEVLSDLPTTSPPTQVLSAPLGSFRNNPDEYNGQSSAVSVEGAFKPSETSGYVYRPSAVVLTDEYYHYQNTNREPLKRSTSVAGVRKLSGGFIKIFKGGENEK</sequence>
<feature type="compositionally biased region" description="Polar residues" evidence="1">
    <location>
        <begin position="24"/>
        <end position="42"/>
    </location>
</feature>
<organism evidence="3">
    <name type="scientific">Melampsora larici-populina (strain 98AG31 / pathotype 3-4-7)</name>
    <name type="common">Poplar leaf rust fungus</name>
    <dbReference type="NCBI Taxonomy" id="747676"/>
    <lineage>
        <taxon>Eukaryota</taxon>
        <taxon>Fungi</taxon>
        <taxon>Dikarya</taxon>
        <taxon>Basidiomycota</taxon>
        <taxon>Pucciniomycotina</taxon>
        <taxon>Pucciniomycetes</taxon>
        <taxon>Pucciniales</taxon>
        <taxon>Melampsoraceae</taxon>
        <taxon>Melampsora</taxon>
    </lineage>
</organism>
<feature type="compositionally biased region" description="Polar residues" evidence="1">
    <location>
        <begin position="199"/>
        <end position="209"/>
    </location>
</feature>
<gene>
    <name evidence="2" type="ORF">MELLADRAFT_113115</name>
</gene>
<evidence type="ECO:0000256" key="1">
    <source>
        <dbReference type="SAM" id="MobiDB-lite"/>
    </source>
</evidence>
<dbReference type="KEGG" id="mlr:MELLADRAFT_113115"/>
<feature type="compositionally biased region" description="Low complexity" evidence="1">
    <location>
        <begin position="123"/>
        <end position="141"/>
    </location>
</feature>
<keyword evidence="3" id="KW-1185">Reference proteome</keyword>
<protein>
    <submittedName>
        <fullName evidence="2">Uncharacterized protein</fullName>
    </submittedName>
</protein>
<dbReference type="GeneID" id="18924887"/>
<name>F4S8S8_MELLP</name>
<dbReference type="HOGENOM" id="CLU_866207_0_0_1"/>
<dbReference type="RefSeq" id="XP_007417792.1">
    <property type="nucleotide sequence ID" value="XM_007417730.1"/>
</dbReference>
<reference evidence="3" key="1">
    <citation type="journal article" date="2011" name="Proc. Natl. Acad. Sci. U.S.A.">
        <title>Obligate biotrophy features unraveled by the genomic analysis of rust fungi.</title>
        <authorList>
            <person name="Duplessis S."/>
            <person name="Cuomo C.A."/>
            <person name="Lin Y.-C."/>
            <person name="Aerts A."/>
            <person name="Tisserant E."/>
            <person name="Veneault-Fourrey C."/>
            <person name="Joly D.L."/>
            <person name="Hacquard S."/>
            <person name="Amselem J."/>
            <person name="Cantarel B.L."/>
            <person name="Chiu R."/>
            <person name="Coutinho P.M."/>
            <person name="Feau N."/>
            <person name="Field M."/>
            <person name="Frey P."/>
            <person name="Gelhaye E."/>
            <person name="Goldberg J."/>
            <person name="Grabherr M.G."/>
            <person name="Kodira C.D."/>
            <person name="Kohler A."/>
            <person name="Kuees U."/>
            <person name="Lindquist E.A."/>
            <person name="Lucas S.M."/>
            <person name="Mago R."/>
            <person name="Mauceli E."/>
            <person name="Morin E."/>
            <person name="Murat C."/>
            <person name="Pangilinan J.L."/>
            <person name="Park R."/>
            <person name="Pearson M."/>
            <person name="Quesneville H."/>
            <person name="Rouhier N."/>
            <person name="Sakthikumar S."/>
            <person name="Salamov A.A."/>
            <person name="Schmutz J."/>
            <person name="Selles B."/>
            <person name="Shapiro H."/>
            <person name="Tanguay P."/>
            <person name="Tuskan G.A."/>
            <person name="Henrissat B."/>
            <person name="Van de Peer Y."/>
            <person name="Rouze P."/>
            <person name="Ellis J.G."/>
            <person name="Dodds P.N."/>
            <person name="Schein J.E."/>
            <person name="Zhong S."/>
            <person name="Hamelin R.C."/>
            <person name="Grigoriev I.V."/>
            <person name="Szabo L.J."/>
            <person name="Martin F."/>
        </authorList>
    </citation>
    <scope>NUCLEOTIDE SEQUENCE [LARGE SCALE GENOMIC DNA]</scope>
    <source>
        <strain evidence="3">98AG31 / pathotype 3-4-7</strain>
    </source>
</reference>
<evidence type="ECO:0000313" key="2">
    <source>
        <dbReference type="EMBL" id="EGF98948.1"/>
    </source>
</evidence>
<accession>F4S8S8</accession>
<dbReference type="InParanoid" id="F4S8S8"/>
<feature type="region of interest" description="Disordered" evidence="1">
    <location>
        <begin position="1"/>
        <end position="227"/>
    </location>
</feature>
<proteinExistence type="predicted"/>
<dbReference type="OrthoDB" id="10394230at2759"/>
<dbReference type="EMBL" id="GL883166">
    <property type="protein sequence ID" value="EGF98948.1"/>
    <property type="molecule type" value="Genomic_DNA"/>
</dbReference>
<dbReference type="VEuPathDB" id="FungiDB:MELLADRAFT_113115"/>
<feature type="compositionally biased region" description="Low complexity" evidence="1">
    <location>
        <begin position="176"/>
        <end position="190"/>
    </location>
</feature>
<feature type="compositionally biased region" description="Polar residues" evidence="1">
    <location>
        <begin position="103"/>
        <end position="113"/>
    </location>
</feature>
<dbReference type="Proteomes" id="UP000001072">
    <property type="component" value="Unassembled WGS sequence"/>
</dbReference>
<feature type="compositionally biased region" description="Polar residues" evidence="1">
    <location>
        <begin position="1"/>
        <end position="14"/>
    </location>
</feature>